<evidence type="ECO:0000313" key="5">
    <source>
        <dbReference type="Proteomes" id="UP000814172"/>
    </source>
</evidence>
<feature type="domain" description="EAL" evidence="3">
    <location>
        <begin position="156"/>
        <end position="409"/>
    </location>
</feature>
<dbReference type="Pfam" id="PF00563">
    <property type="entry name" value="EAL"/>
    <property type="match status" value="1"/>
</dbReference>
<proteinExistence type="predicted"/>
<dbReference type="InterPro" id="IPR001633">
    <property type="entry name" value="EAL_dom"/>
</dbReference>
<dbReference type="AlphaFoldDB" id="A0AAW5A8W3"/>
<dbReference type="InterPro" id="IPR001789">
    <property type="entry name" value="Sig_transdc_resp-reg_receiver"/>
</dbReference>
<evidence type="ECO:0000259" key="3">
    <source>
        <dbReference type="PROSITE" id="PS50883"/>
    </source>
</evidence>
<dbReference type="SUPFAM" id="SSF52172">
    <property type="entry name" value="CheY-like"/>
    <property type="match status" value="1"/>
</dbReference>
<dbReference type="InterPro" id="IPR011006">
    <property type="entry name" value="CheY-like_superfamily"/>
</dbReference>
<dbReference type="SMART" id="SM00448">
    <property type="entry name" value="REC"/>
    <property type="match status" value="1"/>
</dbReference>
<dbReference type="SMART" id="SM00052">
    <property type="entry name" value="EAL"/>
    <property type="match status" value="1"/>
</dbReference>
<feature type="modified residue" description="4-aspartylphosphate" evidence="1">
    <location>
        <position position="72"/>
    </location>
</feature>
<dbReference type="InterPro" id="IPR050706">
    <property type="entry name" value="Cyclic-di-GMP_PDE-like"/>
</dbReference>
<dbReference type="GO" id="GO:0071111">
    <property type="term" value="F:cyclic-guanylate-specific phosphodiesterase activity"/>
    <property type="evidence" value="ECO:0007669"/>
    <property type="project" value="InterPro"/>
</dbReference>
<sequence length="420" mass="46417">MSTHMLSLLPELPKHIREQSVLLVDDSLFQRELISALLQAIGIHDIWHAQDGREALTRLQQHQGPLPLLVVDLEMPGMDGIELLQCLAEEKIHPNVIIASGREQALISTVEGMLQALGLPLLGSLAKPVSAQQLHALLAFQHPPKRSASWLANTSDTPTVEALALAIRDRRIVPYYQPKVALKSGRLIGYEVLARWQHEDNRLISPADFIPLASSNGLLRELTFSLLELALRDTGELTRAEAPLHMALNLDISLLADRSFAELLIQCVQRAGGRPEQWILEVTESSLMHDPGVTLGSVGRLRLAGFGLSIDDYGTGFSTLQQLTRLPFTELKIDRTFVTEAQQNLRAEGVLRAAIETGRTLNLPCIAEGIESQAEAQLLERLGCFAGQGYLFARPMAADCLPDWHRTYSTYSSLAQWFDA</sequence>
<accession>A0AAW5A8W3</accession>
<dbReference type="PROSITE" id="PS50883">
    <property type="entry name" value="EAL"/>
    <property type="match status" value="1"/>
</dbReference>
<dbReference type="Gene3D" id="3.20.20.450">
    <property type="entry name" value="EAL domain"/>
    <property type="match status" value="1"/>
</dbReference>
<dbReference type="CDD" id="cd01948">
    <property type="entry name" value="EAL"/>
    <property type="match status" value="1"/>
</dbReference>
<evidence type="ECO:0000313" key="4">
    <source>
        <dbReference type="EMBL" id="MCF5057662.1"/>
    </source>
</evidence>
<dbReference type="PROSITE" id="PS50110">
    <property type="entry name" value="RESPONSE_REGULATORY"/>
    <property type="match status" value="1"/>
</dbReference>
<gene>
    <name evidence="4" type="ORF">GIW75_11930</name>
</gene>
<evidence type="ECO:0000259" key="2">
    <source>
        <dbReference type="PROSITE" id="PS50110"/>
    </source>
</evidence>
<feature type="domain" description="Response regulatory" evidence="2">
    <location>
        <begin position="20"/>
        <end position="142"/>
    </location>
</feature>
<dbReference type="PANTHER" id="PTHR33121">
    <property type="entry name" value="CYCLIC DI-GMP PHOSPHODIESTERASE PDEF"/>
    <property type="match status" value="1"/>
</dbReference>
<dbReference type="SUPFAM" id="SSF141868">
    <property type="entry name" value="EAL domain-like"/>
    <property type="match status" value="1"/>
</dbReference>
<dbReference type="Gene3D" id="3.40.50.2300">
    <property type="match status" value="1"/>
</dbReference>
<dbReference type="InterPro" id="IPR035919">
    <property type="entry name" value="EAL_sf"/>
</dbReference>
<comment type="caution">
    <text evidence="4">The sequence shown here is derived from an EMBL/GenBank/DDBJ whole genome shotgun (WGS) entry which is preliminary data.</text>
</comment>
<dbReference type="Pfam" id="PF00072">
    <property type="entry name" value="Response_reg"/>
    <property type="match status" value="1"/>
</dbReference>
<dbReference type="GO" id="GO:0000160">
    <property type="term" value="P:phosphorelay signal transduction system"/>
    <property type="evidence" value="ECO:0007669"/>
    <property type="project" value="InterPro"/>
</dbReference>
<evidence type="ECO:0000256" key="1">
    <source>
        <dbReference type="PROSITE-ProRule" id="PRU00169"/>
    </source>
</evidence>
<dbReference type="EMBL" id="WKEW01000031">
    <property type="protein sequence ID" value="MCF5057662.1"/>
    <property type="molecule type" value="Genomic_DNA"/>
</dbReference>
<dbReference type="PANTHER" id="PTHR33121:SF70">
    <property type="entry name" value="SIGNALING PROTEIN YKOW"/>
    <property type="match status" value="1"/>
</dbReference>
<name>A0AAW5A8W3_9PSED</name>
<keyword evidence="5" id="KW-1185">Reference proteome</keyword>
<dbReference type="Proteomes" id="UP000814172">
    <property type="component" value="Unassembled WGS sequence"/>
</dbReference>
<protein>
    <submittedName>
        <fullName evidence="4">EAL domain-containing protein</fullName>
    </submittedName>
</protein>
<organism evidence="4 5">
    <name type="scientific">Pseudomonas proteolytica</name>
    <dbReference type="NCBI Taxonomy" id="219574"/>
    <lineage>
        <taxon>Bacteria</taxon>
        <taxon>Pseudomonadati</taxon>
        <taxon>Pseudomonadota</taxon>
        <taxon>Gammaproteobacteria</taxon>
        <taxon>Pseudomonadales</taxon>
        <taxon>Pseudomonadaceae</taxon>
        <taxon>Pseudomonas</taxon>
    </lineage>
</organism>
<reference evidence="4 5" key="1">
    <citation type="submission" date="2019-11" db="EMBL/GenBank/DDBJ databases">
        <title>Epiphytic Pseudomonas syringae from cherry orchards.</title>
        <authorList>
            <person name="Hulin M.T."/>
        </authorList>
    </citation>
    <scope>NUCLEOTIDE SEQUENCE [LARGE SCALE GENOMIC DNA]</scope>
    <source>
        <strain evidence="4 5">PA-6-9F</strain>
    </source>
</reference>
<keyword evidence="1" id="KW-0597">Phosphoprotein</keyword>